<evidence type="ECO:0000259" key="1">
    <source>
        <dbReference type="PROSITE" id="PS51186"/>
    </source>
</evidence>
<evidence type="ECO:0000313" key="2">
    <source>
        <dbReference type="EMBL" id="RKR91656.1"/>
    </source>
</evidence>
<comment type="caution">
    <text evidence="2">The sequence shown here is derived from an EMBL/GenBank/DDBJ whole genome shotgun (WGS) entry which is preliminary data.</text>
</comment>
<dbReference type="InterPro" id="IPR013653">
    <property type="entry name" value="GCN5-like_dom"/>
</dbReference>
<reference evidence="2 3" key="1">
    <citation type="submission" date="2018-10" db="EMBL/GenBank/DDBJ databases">
        <title>Sequencing the genomes of 1000 actinobacteria strains.</title>
        <authorList>
            <person name="Klenk H.-P."/>
        </authorList>
    </citation>
    <scope>NUCLEOTIDE SEQUENCE [LARGE SCALE GENOMIC DNA]</scope>
    <source>
        <strain evidence="2 3">DSM 45175</strain>
    </source>
</reference>
<dbReference type="EMBL" id="RBKT01000001">
    <property type="protein sequence ID" value="RKR91656.1"/>
    <property type="molecule type" value="Genomic_DNA"/>
</dbReference>
<feature type="domain" description="N-acetyltransferase" evidence="1">
    <location>
        <begin position="121"/>
        <end position="252"/>
    </location>
</feature>
<dbReference type="InterPro" id="IPR016181">
    <property type="entry name" value="Acyl_CoA_acyltransferase"/>
</dbReference>
<protein>
    <submittedName>
        <fullName evidence="2">FR47-like protein</fullName>
    </submittedName>
</protein>
<dbReference type="GO" id="GO:0016747">
    <property type="term" value="F:acyltransferase activity, transferring groups other than amino-acyl groups"/>
    <property type="evidence" value="ECO:0007669"/>
    <property type="project" value="InterPro"/>
</dbReference>
<dbReference type="Pfam" id="PF08445">
    <property type="entry name" value="FR47"/>
    <property type="match status" value="1"/>
</dbReference>
<sequence>MITRATLVRGRAAILAAAGDHPYARLYAGRDNELSGYLLDDATIWTGPGPHGPTGYASGDAEQVVGLAADLLSVGALGDLRWLHLPRLDAGVLETYLKVTHRDDWDFRWTVTPPPVQPAEPRVERLTEADHDAITDLVDSSFPTSTTRPGDPRVRAWYGIRSGDRVVAAGADRSRGGTGFLAGITVAVDVRGQGLGAALTAAMTRALLDETEEVTLGVLTENLGAIRLYERLGFAGSMPRTSVALAPSALLGAGTSA</sequence>
<dbReference type="RefSeq" id="WP_121159779.1">
    <property type="nucleotide sequence ID" value="NZ_RBKT01000001.1"/>
</dbReference>
<proteinExistence type="predicted"/>
<organism evidence="2 3">
    <name type="scientific">Micromonospora pisi</name>
    <dbReference type="NCBI Taxonomy" id="589240"/>
    <lineage>
        <taxon>Bacteria</taxon>
        <taxon>Bacillati</taxon>
        <taxon>Actinomycetota</taxon>
        <taxon>Actinomycetes</taxon>
        <taxon>Micromonosporales</taxon>
        <taxon>Micromonosporaceae</taxon>
        <taxon>Micromonospora</taxon>
    </lineage>
</organism>
<dbReference type="InterPro" id="IPR000182">
    <property type="entry name" value="GNAT_dom"/>
</dbReference>
<dbReference type="Gene3D" id="3.40.630.30">
    <property type="match status" value="1"/>
</dbReference>
<dbReference type="OrthoDB" id="3700890at2"/>
<dbReference type="Proteomes" id="UP000277671">
    <property type="component" value="Unassembled WGS sequence"/>
</dbReference>
<keyword evidence="3" id="KW-1185">Reference proteome</keyword>
<dbReference type="SUPFAM" id="SSF55729">
    <property type="entry name" value="Acyl-CoA N-acyltransferases (Nat)"/>
    <property type="match status" value="1"/>
</dbReference>
<evidence type="ECO:0000313" key="3">
    <source>
        <dbReference type="Proteomes" id="UP000277671"/>
    </source>
</evidence>
<accession>A0A495JRP1</accession>
<name>A0A495JRP1_9ACTN</name>
<gene>
    <name evidence="2" type="ORF">BDK92_6058</name>
</gene>
<dbReference type="PROSITE" id="PS51186">
    <property type="entry name" value="GNAT"/>
    <property type="match status" value="1"/>
</dbReference>
<dbReference type="AlphaFoldDB" id="A0A495JRP1"/>